<reference evidence="1" key="1">
    <citation type="submission" date="2020-11" db="EMBL/GenBank/DDBJ databases">
        <authorList>
            <consortium name="DOE Joint Genome Institute"/>
            <person name="Ahrendt S."/>
            <person name="Riley R."/>
            <person name="Andreopoulos W."/>
            <person name="Labutti K."/>
            <person name="Pangilinan J."/>
            <person name="Ruiz-Duenas F.J."/>
            <person name="Barrasa J.M."/>
            <person name="Sanchez-Garcia M."/>
            <person name="Camarero S."/>
            <person name="Miyauchi S."/>
            <person name="Serrano A."/>
            <person name="Linde D."/>
            <person name="Babiker R."/>
            <person name="Drula E."/>
            <person name="Ayuso-Fernandez I."/>
            <person name="Pacheco R."/>
            <person name="Padilla G."/>
            <person name="Ferreira P."/>
            <person name="Barriuso J."/>
            <person name="Kellner H."/>
            <person name="Castanera R."/>
            <person name="Alfaro M."/>
            <person name="Ramirez L."/>
            <person name="Pisabarro A.G."/>
            <person name="Kuo A."/>
            <person name="Tritt A."/>
            <person name="Lipzen A."/>
            <person name="He G."/>
            <person name="Yan M."/>
            <person name="Ng V."/>
            <person name="Cullen D."/>
            <person name="Martin F."/>
            <person name="Rosso M.-N."/>
            <person name="Henrissat B."/>
            <person name="Hibbett D."/>
            <person name="Martinez A.T."/>
            <person name="Grigoriev I.V."/>
        </authorList>
    </citation>
    <scope>NUCLEOTIDE SEQUENCE</scope>
    <source>
        <strain evidence="1">CIRM-BRFM 674</strain>
    </source>
</reference>
<sequence>MPPELIENILDFVHDDPESLYAASLVCRAWVSTPRYHMFHRTIIRDIEDPFQENVTSFLSLCSSPHGTILPVIRCAILCIHHAEKLIEVIKVLAHAESLS</sequence>
<dbReference type="Gene3D" id="1.20.1280.50">
    <property type="match status" value="1"/>
</dbReference>
<name>A0A9P5YXI6_9AGAR</name>
<proteinExistence type="predicted"/>
<organism evidence="1 2">
    <name type="scientific">Pholiota conissans</name>
    <dbReference type="NCBI Taxonomy" id="109636"/>
    <lineage>
        <taxon>Eukaryota</taxon>
        <taxon>Fungi</taxon>
        <taxon>Dikarya</taxon>
        <taxon>Basidiomycota</taxon>
        <taxon>Agaricomycotina</taxon>
        <taxon>Agaricomycetes</taxon>
        <taxon>Agaricomycetidae</taxon>
        <taxon>Agaricales</taxon>
        <taxon>Agaricineae</taxon>
        <taxon>Strophariaceae</taxon>
        <taxon>Pholiota</taxon>
    </lineage>
</organism>
<dbReference type="EMBL" id="MU155265">
    <property type="protein sequence ID" value="KAF9477304.1"/>
    <property type="molecule type" value="Genomic_DNA"/>
</dbReference>
<dbReference type="InterPro" id="IPR036047">
    <property type="entry name" value="F-box-like_dom_sf"/>
</dbReference>
<evidence type="ECO:0008006" key="3">
    <source>
        <dbReference type="Google" id="ProtNLM"/>
    </source>
</evidence>
<dbReference type="CDD" id="cd09917">
    <property type="entry name" value="F-box_SF"/>
    <property type="match status" value="1"/>
</dbReference>
<keyword evidence="2" id="KW-1185">Reference proteome</keyword>
<comment type="caution">
    <text evidence="1">The sequence shown here is derived from an EMBL/GenBank/DDBJ whole genome shotgun (WGS) entry which is preliminary data.</text>
</comment>
<dbReference type="Proteomes" id="UP000807469">
    <property type="component" value="Unassembled WGS sequence"/>
</dbReference>
<dbReference type="OrthoDB" id="2977329at2759"/>
<dbReference type="AlphaFoldDB" id="A0A9P5YXI6"/>
<evidence type="ECO:0000313" key="2">
    <source>
        <dbReference type="Proteomes" id="UP000807469"/>
    </source>
</evidence>
<protein>
    <recommendedName>
        <fullName evidence="3">F-box domain-containing protein</fullName>
    </recommendedName>
</protein>
<evidence type="ECO:0000313" key="1">
    <source>
        <dbReference type="EMBL" id="KAF9477304.1"/>
    </source>
</evidence>
<dbReference type="SUPFAM" id="SSF81383">
    <property type="entry name" value="F-box domain"/>
    <property type="match status" value="1"/>
</dbReference>
<accession>A0A9P5YXI6</accession>
<gene>
    <name evidence="1" type="ORF">BDN70DRAFT_810945</name>
</gene>